<protein>
    <recommendedName>
        <fullName evidence="3">lipoate--protein ligase</fullName>
        <ecNumber evidence="3">6.3.1.20</ecNumber>
    </recommendedName>
</protein>
<dbReference type="PROSITE" id="PS51733">
    <property type="entry name" value="BPL_LPL_CATALYTIC"/>
    <property type="match status" value="1"/>
</dbReference>
<dbReference type="GO" id="GO:0009249">
    <property type="term" value="P:protein lipoylation"/>
    <property type="evidence" value="ECO:0007669"/>
    <property type="project" value="InterPro"/>
</dbReference>
<dbReference type="Pfam" id="PF21948">
    <property type="entry name" value="LplA-B_cat"/>
    <property type="match status" value="1"/>
</dbReference>
<dbReference type="EMBL" id="DXAW01000103">
    <property type="protein sequence ID" value="HIZ86014.1"/>
    <property type="molecule type" value="Genomic_DNA"/>
</dbReference>
<dbReference type="EC" id="6.3.1.20" evidence="3"/>
<feature type="domain" description="BPL/LPL catalytic" evidence="8">
    <location>
        <begin position="26"/>
        <end position="207"/>
    </location>
</feature>
<accession>A0A9D2K9L3</accession>
<dbReference type="PANTHER" id="PTHR12561">
    <property type="entry name" value="LIPOATE-PROTEIN LIGASE"/>
    <property type="match status" value="1"/>
</dbReference>
<keyword evidence="6" id="KW-0067">ATP-binding</keyword>
<keyword evidence="5" id="KW-0547">Nucleotide-binding</keyword>
<evidence type="ECO:0000259" key="8">
    <source>
        <dbReference type="PROSITE" id="PS51733"/>
    </source>
</evidence>
<evidence type="ECO:0000256" key="7">
    <source>
        <dbReference type="ARBA" id="ARBA00048037"/>
    </source>
</evidence>
<dbReference type="InterPro" id="IPR045864">
    <property type="entry name" value="aa-tRNA-synth_II/BPL/LPL"/>
</dbReference>
<evidence type="ECO:0000256" key="5">
    <source>
        <dbReference type="ARBA" id="ARBA00022741"/>
    </source>
</evidence>
<name>A0A9D2K9L3_9BACT</name>
<dbReference type="Gene3D" id="3.30.390.50">
    <property type="entry name" value="CO dehydrogenase flavoprotein, C-terminal domain"/>
    <property type="match status" value="1"/>
</dbReference>
<evidence type="ECO:0000256" key="4">
    <source>
        <dbReference type="ARBA" id="ARBA00022598"/>
    </source>
</evidence>
<comment type="pathway">
    <text evidence="2">Protein modification; protein lipoylation via exogenous pathway; protein N(6)-(lipoyl)lysine from lipoate: step 1/2.</text>
</comment>
<evidence type="ECO:0000256" key="2">
    <source>
        <dbReference type="ARBA" id="ARBA00005124"/>
    </source>
</evidence>
<evidence type="ECO:0000256" key="6">
    <source>
        <dbReference type="ARBA" id="ARBA00022840"/>
    </source>
</evidence>
<gene>
    <name evidence="9" type="ORF">IAC04_05950</name>
</gene>
<dbReference type="Proteomes" id="UP000824115">
    <property type="component" value="Unassembled WGS sequence"/>
</dbReference>
<dbReference type="SUPFAM" id="SSF55681">
    <property type="entry name" value="Class II aaRS and biotin synthetases"/>
    <property type="match status" value="1"/>
</dbReference>
<dbReference type="GO" id="GO:0017118">
    <property type="term" value="F:lipoyltransferase activity"/>
    <property type="evidence" value="ECO:0007669"/>
    <property type="project" value="TreeGrafter"/>
</dbReference>
<dbReference type="NCBIfam" id="TIGR00545">
    <property type="entry name" value="lipoyltrans"/>
    <property type="match status" value="1"/>
</dbReference>
<dbReference type="SUPFAM" id="SSF82649">
    <property type="entry name" value="SufE/NifU"/>
    <property type="match status" value="1"/>
</dbReference>
<dbReference type="InterPro" id="IPR019491">
    <property type="entry name" value="Lipoate_protein_ligase_C"/>
</dbReference>
<evidence type="ECO:0000256" key="1">
    <source>
        <dbReference type="ARBA" id="ARBA00005085"/>
    </source>
</evidence>
<dbReference type="CDD" id="cd16443">
    <property type="entry name" value="LplA"/>
    <property type="match status" value="1"/>
</dbReference>
<evidence type="ECO:0000313" key="9">
    <source>
        <dbReference type="EMBL" id="HIZ86014.1"/>
    </source>
</evidence>
<dbReference type="GO" id="GO:0005524">
    <property type="term" value="F:ATP binding"/>
    <property type="evidence" value="ECO:0007669"/>
    <property type="project" value="UniProtKB-KW"/>
</dbReference>
<dbReference type="Pfam" id="PF10437">
    <property type="entry name" value="Lip_prot_lig_C"/>
    <property type="match status" value="1"/>
</dbReference>
<comment type="pathway">
    <text evidence="1">Protein modification; protein lipoylation via exogenous pathway; protein N(6)-(lipoyl)lysine from lipoate: step 2/2.</text>
</comment>
<comment type="caution">
    <text evidence="9">The sequence shown here is derived from an EMBL/GenBank/DDBJ whole genome shotgun (WGS) entry which is preliminary data.</text>
</comment>
<dbReference type="GO" id="GO:0005737">
    <property type="term" value="C:cytoplasm"/>
    <property type="evidence" value="ECO:0007669"/>
    <property type="project" value="TreeGrafter"/>
</dbReference>
<proteinExistence type="predicted"/>
<dbReference type="InterPro" id="IPR004562">
    <property type="entry name" value="LipoylTrfase_LipoateP_Ligase"/>
</dbReference>
<dbReference type="GO" id="GO:0016979">
    <property type="term" value="F:lipoate-protein ligase activity"/>
    <property type="evidence" value="ECO:0007669"/>
    <property type="project" value="UniProtKB-EC"/>
</dbReference>
<keyword evidence="4 9" id="KW-0436">Ligase</keyword>
<reference evidence="9" key="1">
    <citation type="journal article" date="2021" name="PeerJ">
        <title>Extensive microbial diversity within the chicken gut microbiome revealed by metagenomics and culture.</title>
        <authorList>
            <person name="Gilroy R."/>
            <person name="Ravi A."/>
            <person name="Getino M."/>
            <person name="Pursley I."/>
            <person name="Horton D.L."/>
            <person name="Alikhan N.F."/>
            <person name="Baker D."/>
            <person name="Gharbi K."/>
            <person name="Hall N."/>
            <person name="Watson M."/>
            <person name="Adriaenssens E.M."/>
            <person name="Foster-Nyarko E."/>
            <person name="Jarju S."/>
            <person name="Secka A."/>
            <person name="Antonio M."/>
            <person name="Oren A."/>
            <person name="Chaudhuri R.R."/>
            <person name="La Ragione R."/>
            <person name="Hildebrand F."/>
            <person name="Pallen M.J."/>
        </authorList>
    </citation>
    <scope>NUCLEOTIDE SEQUENCE</scope>
    <source>
        <strain evidence="9">Gambia16-554</strain>
    </source>
</reference>
<dbReference type="InterPro" id="IPR004143">
    <property type="entry name" value="BPL_LPL_catalytic"/>
</dbReference>
<comment type="catalytic activity">
    <reaction evidence="7">
        <text>L-lysyl-[lipoyl-carrier protein] + (R)-lipoate + ATP = N(6)-[(R)-lipoyl]-L-lysyl-[lipoyl-carrier protein] + AMP + diphosphate + H(+)</text>
        <dbReference type="Rhea" id="RHEA:49288"/>
        <dbReference type="Rhea" id="RHEA-COMP:10500"/>
        <dbReference type="Rhea" id="RHEA-COMP:10502"/>
        <dbReference type="ChEBI" id="CHEBI:15378"/>
        <dbReference type="ChEBI" id="CHEBI:29969"/>
        <dbReference type="ChEBI" id="CHEBI:30616"/>
        <dbReference type="ChEBI" id="CHEBI:33019"/>
        <dbReference type="ChEBI" id="CHEBI:83088"/>
        <dbReference type="ChEBI" id="CHEBI:83099"/>
        <dbReference type="ChEBI" id="CHEBI:456215"/>
        <dbReference type="EC" id="6.3.1.20"/>
    </reaction>
</comment>
<dbReference type="PANTHER" id="PTHR12561:SF3">
    <property type="entry name" value="LIPOYLTRANSFERASE 1, MITOCHONDRIAL"/>
    <property type="match status" value="1"/>
</dbReference>
<reference evidence="9" key="2">
    <citation type="submission" date="2021-04" db="EMBL/GenBank/DDBJ databases">
        <authorList>
            <person name="Gilroy R."/>
        </authorList>
    </citation>
    <scope>NUCLEOTIDE SEQUENCE</scope>
    <source>
        <strain evidence="9">Gambia16-554</strain>
    </source>
</reference>
<evidence type="ECO:0000313" key="10">
    <source>
        <dbReference type="Proteomes" id="UP000824115"/>
    </source>
</evidence>
<evidence type="ECO:0000256" key="3">
    <source>
        <dbReference type="ARBA" id="ARBA00012367"/>
    </source>
</evidence>
<organism evidence="9 10">
    <name type="scientific">Candidatus Coprenecus stercoravium</name>
    <dbReference type="NCBI Taxonomy" id="2840735"/>
    <lineage>
        <taxon>Bacteria</taxon>
        <taxon>Pseudomonadati</taxon>
        <taxon>Bacteroidota</taxon>
        <taxon>Bacteroidia</taxon>
        <taxon>Bacteroidales</taxon>
        <taxon>Rikenellaceae</taxon>
        <taxon>Rikenellaceae incertae sedis</taxon>
        <taxon>Candidatus Coprenecus</taxon>
    </lineage>
</organism>
<sequence length="329" mass="36342">MSSICFIDTATDPFWNLAAEEYLLTKVDRPVFRLWRNAPSVIVGRYQNALAEINSDYVRTHGIPVVRRLTGGGAVFHDLGNVNYTFIDRKVPGEDTAAMFRRFTAPVIDALRGLGVDASLQGRNDLVIDGRKFSGNAVCVHGDRVLQHGTLLFSASVADLSGALNTRPEKFIGKSVQSNRSRVTNISDHLPIPMLVTEFISYMQARMAGSTGTEVRSYTTEEKAEIDSLRQSKYSTWQWNFGSSPRYGLNQIRKFQSGLIEISADVCGGIIRTCSIRGDYFFTRPTEEVEQALAGVPHTHTAVLSALSALPLSDYFGPISADELTSLFF</sequence>
<dbReference type="AlphaFoldDB" id="A0A9D2K9L3"/>
<dbReference type="Gene3D" id="3.30.930.10">
    <property type="entry name" value="Bira Bifunctional Protein, Domain 2"/>
    <property type="match status" value="1"/>
</dbReference>